<proteinExistence type="inferred from homology"/>
<dbReference type="PATRIC" id="fig|700598.3.peg.6868"/>
<dbReference type="SUPFAM" id="SSF51556">
    <property type="entry name" value="Metallo-dependent hydrolases"/>
    <property type="match status" value="1"/>
</dbReference>
<organism evidence="3 4">
    <name type="scientific">Niastella koreensis (strain DSM 17620 / KACC 11465 / NBRC 106392 / GR20-10)</name>
    <dbReference type="NCBI Taxonomy" id="700598"/>
    <lineage>
        <taxon>Bacteria</taxon>
        <taxon>Pseudomonadati</taxon>
        <taxon>Bacteroidota</taxon>
        <taxon>Chitinophagia</taxon>
        <taxon>Chitinophagales</taxon>
        <taxon>Chitinophagaceae</taxon>
        <taxon>Niastella</taxon>
    </lineage>
</organism>
<dbReference type="Gene3D" id="3.20.20.140">
    <property type="entry name" value="Metal-dependent hydrolases"/>
    <property type="match status" value="1"/>
</dbReference>
<dbReference type="RefSeq" id="WP_014222836.1">
    <property type="nucleotide sequence ID" value="NC_016609.1"/>
</dbReference>
<gene>
    <name evidence="3" type="ordered locus">Niako_6702</name>
</gene>
<accession>G8TJY8</accession>
<evidence type="ECO:0000259" key="2">
    <source>
        <dbReference type="Pfam" id="PF04909"/>
    </source>
</evidence>
<dbReference type="STRING" id="700598.Niako_6702"/>
<dbReference type="KEGG" id="nko:Niako_6702"/>
<dbReference type="PANTHER" id="PTHR43569:SF2">
    <property type="entry name" value="AMIDOHYDROLASE-RELATED DOMAIN-CONTAINING PROTEIN"/>
    <property type="match status" value="1"/>
</dbReference>
<keyword evidence="3" id="KW-0378">Hydrolase</keyword>
<feature type="domain" description="Amidohydrolase-related" evidence="2">
    <location>
        <begin position="27"/>
        <end position="298"/>
    </location>
</feature>
<protein>
    <submittedName>
        <fullName evidence="3">Amidohydrolase 2</fullName>
    </submittedName>
</protein>
<dbReference type="GO" id="GO:0016787">
    <property type="term" value="F:hydrolase activity"/>
    <property type="evidence" value="ECO:0007669"/>
    <property type="project" value="UniProtKB-KW"/>
</dbReference>
<dbReference type="InterPro" id="IPR006680">
    <property type="entry name" value="Amidohydro-rel"/>
</dbReference>
<evidence type="ECO:0000256" key="1">
    <source>
        <dbReference type="ARBA" id="ARBA00038310"/>
    </source>
</evidence>
<dbReference type="Proteomes" id="UP000005438">
    <property type="component" value="Chromosome"/>
</dbReference>
<dbReference type="EMBL" id="CP003178">
    <property type="protein sequence ID" value="AEW02926.1"/>
    <property type="molecule type" value="Genomic_DNA"/>
</dbReference>
<evidence type="ECO:0000313" key="4">
    <source>
        <dbReference type="Proteomes" id="UP000005438"/>
    </source>
</evidence>
<dbReference type="InterPro" id="IPR052350">
    <property type="entry name" value="Metallo-dep_Lactonases"/>
</dbReference>
<dbReference type="PANTHER" id="PTHR43569">
    <property type="entry name" value="AMIDOHYDROLASE"/>
    <property type="match status" value="1"/>
</dbReference>
<evidence type="ECO:0000313" key="3">
    <source>
        <dbReference type="EMBL" id="AEW02926.1"/>
    </source>
</evidence>
<reference evidence="3 4" key="1">
    <citation type="submission" date="2011-12" db="EMBL/GenBank/DDBJ databases">
        <title>The complete genome of Niastella koreensis GR20-10.</title>
        <authorList>
            <consortium name="US DOE Joint Genome Institute (JGI-PGF)"/>
            <person name="Lucas S."/>
            <person name="Han J."/>
            <person name="Lapidus A."/>
            <person name="Bruce D."/>
            <person name="Goodwin L."/>
            <person name="Pitluck S."/>
            <person name="Peters L."/>
            <person name="Kyrpides N."/>
            <person name="Mavromatis K."/>
            <person name="Ivanova N."/>
            <person name="Mikhailova N."/>
            <person name="Davenport K."/>
            <person name="Saunders E."/>
            <person name="Detter J.C."/>
            <person name="Tapia R."/>
            <person name="Han C."/>
            <person name="Land M."/>
            <person name="Hauser L."/>
            <person name="Markowitz V."/>
            <person name="Cheng J.-F."/>
            <person name="Hugenholtz P."/>
            <person name="Woyke T."/>
            <person name="Wu D."/>
            <person name="Tindall B."/>
            <person name="Pomrenke H."/>
            <person name="Brambilla E."/>
            <person name="Klenk H.-P."/>
            <person name="Eisen J.A."/>
        </authorList>
    </citation>
    <scope>NUCLEOTIDE SEQUENCE [LARGE SCALE GENOMIC DNA]</scope>
    <source>
        <strain evidence="4">DSM 17620 / KACC 11465 / NBRC 106392 / GR20-10</strain>
    </source>
</reference>
<comment type="similarity">
    <text evidence="1">Belongs to the metallo-dependent hydrolases superfamily.</text>
</comment>
<dbReference type="HOGENOM" id="CLU_044590_3_0_10"/>
<dbReference type="InterPro" id="IPR032466">
    <property type="entry name" value="Metal_Hydrolase"/>
</dbReference>
<name>G8TJY8_NIAKG</name>
<sequence length="298" mass="34391">MTLLKKYYDAANPSPTGGGREGAGIVIDSHVHFWKYDKKTYDWIDNSMKTLQQDYLPEHLALVSKRNNVDGVVAVQATQTEMETHFLVELAKTHSIIKGVVGWIDLQADNIAERLQYFSQYPFIKGYRHVVQGEPLDFLARPNFRRGVAALKAYNYTYDILIFHNQLQPAIDFVQAFPDQPFVVDHCAKPDIRHKQIDDWRAGMQEIAKFPNVCCKLSGLFTETNWKEWSAADFFPYLDVVFEAFGTDRLLFGSDWPVMLLSGIYVQWKSLLEKYMESFSAEDREKVFGSNAIQFYNL</sequence>
<dbReference type="Pfam" id="PF04909">
    <property type="entry name" value="Amidohydro_2"/>
    <property type="match status" value="1"/>
</dbReference>
<dbReference type="AlphaFoldDB" id="G8TJY8"/>
<dbReference type="eggNOG" id="COG3618">
    <property type="taxonomic scope" value="Bacteria"/>
</dbReference>